<evidence type="ECO:0000313" key="4">
    <source>
        <dbReference type="Proteomes" id="UP000321393"/>
    </source>
</evidence>
<dbReference type="Proteomes" id="UP000321393">
    <property type="component" value="Unassembled WGS sequence"/>
</dbReference>
<dbReference type="PANTHER" id="PTHR34482:SF49">
    <property type="entry name" value="RETROTRANSPOSON GAG DOMAIN-CONTAINING PROTEIN"/>
    <property type="match status" value="1"/>
</dbReference>
<dbReference type="OrthoDB" id="2272416at2759"/>
<dbReference type="Pfam" id="PF03732">
    <property type="entry name" value="Retrotrans_gag"/>
    <property type="match status" value="1"/>
</dbReference>
<proteinExistence type="predicted"/>
<dbReference type="PANTHER" id="PTHR34482">
    <property type="entry name" value="DNA DAMAGE-INDUCIBLE PROTEIN 1-LIKE"/>
    <property type="match status" value="1"/>
</dbReference>
<feature type="compositionally biased region" description="Basic residues" evidence="1">
    <location>
        <begin position="15"/>
        <end position="31"/>
    </location>
</feature>
<feature type="domain" description="Retrotransposon gag" evidence="2">
    <location>
        <begin position="86"/>
        <end position="182"/>
    </location>
</feature>
<evidence type="ECO:0000259" key="2">
    <source>
        <dbReference type="Pfam" id="PF03732"/>
    </source>
</evidence>
<dbReference type="AlphaFoldDB" id="A0A5A7UX89"/>
<protein>
    <submittedName>
        <fullName evidence="3">Gag-protease polyprotein</fullName>
    </submittedName>
</protein>
<name>A0A5A7UX89_CUCMM</name>
<gene>
    <name evidence="3" type="ORF">E6C27_scaffold108G00910</name>
</gene>
<comment type="caution">
    <text evidence="3">The sequence shown here is derived from an EMBL/GenBank/DDBJ whole genome shotgun (WGS) entry which is preliminary data.</text>
</comment>
<dbReference type="EMBL" id="SSTE01005892">
    <property type="protein sequence ID" value="KAA0059818.1"/>
    <property type="molecule type" value="Genomic_DNA"/>
</dbReference>
<feature type="region of interest" description="Disordered" evidence="1">
    <location>
        <begin position="12"/>
        <end position="46"/>
    </location>
</feature>
<sequence length="185" mass="21071">MAIRSFVIRQEKMSPRRGAHRGGGRGGRGARRTQPEEQPAVQAANPNAPITQVDLAAMDQRYQDMLQATLAHFLAAQQTQAAPVQCAVFFLEDRGTVWWEIVERMLGGDVSKITWEQFKESFYAKFFSANVKYAKQQEFLNLEQGDMTVEQYDAEFDMLSCFALNVVKDEEARIEKFARGLRLDL</sequence>
<evidence type="ECO:0000256" key="1">
    <source>
        <dbReference type="SAM" id="MobiDB-lite"/>
    </source>
</evidence>
<accession>A0A5A7UX89</accession>
<dbReference type="InterPro" id="IPR005162">
    <property type="entry name" value="Retrotrans_gag_dom"/>
</dbReference>
<organism evidence="3 4">
    <name type="scientific">Cucumis melo var. makuwa</name>
    <name type="common">Oriental melon</name>
    <dbReference type="NCBI Taxonomy" id="1194695"/>
    <lineage>
        <taxon>Eukaryota</taxon>
        <taxon>Viridiplantae</taxon>
        <taxon>Streptophyta</taxon>
        <taxon>Embryophyta</taxon>
        <taxon>Tracheophyta</taxon>
        <taxon>Spermatophyta</taxon>
        <taxon>Magnoliopsida</taxon>
        <taxon>eudicotyledons</taxon>
        <taxon>Gunneridae</taxon>
        <taxon>Pentapetalae</taxon>
        <taxon>rosids</taxon>
        <taxon>fabids</taxon>
        <taxon>Cucurbitales</taxon>
        <taxon>Cucurbitaceae</taxon>
        <taxon>Benincaseae</taxon>
        <taxon>Cucumis</taxon>
    </lineage>
</organism>
<evidence type="ECO:0000313" key="3">
    <source>
        <dbReference type="EMBL" id="KAA0059818.1"/>
    </source>
</evidence>
<reference evidence="3 4" key="1">
    <citation type="submission" date="2019-08" db="EMBL/GenBank/DDBJ databases">
        <title>Draft genome sequences of two oriental melons (Cucumis melo L. var makuwa).</title>
        <authorList>
            <person name="Kwon S.-Y."/>
        </authorList>
    </citation>
    <scope>NUCLEOTIDE SEQUENCE [LARGE SCALE GENOMIC DNA]</scope>
    <source>
        <strain evidence="4">cv. SW 3</strain>
        <tissue evidence="3">Leaf</tissue>
    </source>
</reference>